<keyword evidence="3" id="KW-0326">Glycosidase</keyword>
<dbReference type="FunFam" id="3.20.20.80:FF:000004">
    <property type="entry name" value="Beta-glucosidase 6-phospho-beta-glucosidase"/>
    <property type="match status" value="1"/>
</dbReference>
<evidence type="ECO:0000256" key="1">
    <source>
        <dbReference type="ARBA" id="ARBA00010838"/>
    </source>
</evidence>
<dbReference type="GO" id="GO:0005829">
    <property type="term" value="C:cytosol"/>
    <property type="evidence" value="ECO:0007669"/>
    <property type="project" value="TreeGrafter"/>
</dbReference>
<dbReference type="Gene3D" id="3.20.20.80">
    <property type="entry name" value="Glycosidases"/>
    <property type="match status" value="1"/>
</dbReference>
<dbReference type="PANTHER" id="PTHR10353">
    <property type="entry name" value="GLYCOSYL HYDROLASE"/>
    <property type="match status" value="1"/>
</dbReference>
<dbReference type="OrthoDB" id="9765195at2"/>
<dbReference type="EMBL" id="SODD01000019">
    <property type="protein sequence ID" value="TDW16859.1"/>
    <property type="molecule type" value="Genomic_DNA"/>
</dbReference>
<dbReference type="PANTHER" id="PTHR10353:SF122">
    <property type="entry name" value="6-PHOSPHO-BETA-GLUCOSIDASE ASCB-RELATED"/>
    <property type="match status" value="1"/>
</dbReference>
<evidence type="ECO:0000313" key="6">
    <source>
        <dbReference type="Proteomes" id="UP000294743"/>
    </source>
</evidence>
<dbReference type="GO" id="GO:0008422">
    <property type="term" value="F:beta-glucosidase activity"/>
    <property type="evidence" value="ECO:0007669"/>
    <property type="project" value="TreeGrafter"/>
</dbReference>
<comment type="similarity">
    <text evidence="1 4">Belongs to the glycosyl hydrolase 1 family.</text>
</comment>
<keyword evidence="6" id="KW-1185">Reference proteome</keyword>
<reference evidence="5 6" key="1">
    <citation type="submission" date="2019-03" db="EMBL/GenBank/DDBJ databases">
        <title>Genomic Encyclopedia of Type Strains, Phase IV (KMG-IV): sequencing the most valuable type-strain genomes for metagenomic binning, comparative biology and taxonomic classification.</title>
        <authorList>
            <person name="Goeker M."/>
        </authorList>
    </citation>
    <scope>NUCLEOTIDE SEQUENCE [LARGE SCALE GENOMIC DNA]</scope>
    <source>
        <strain evidence="5 6">DSM 28867</strain>
    </source>
</reference>
<evidence type="ECO:0000256" key="2">
    <source>
        <dbReference type="ARBA" id="ARBA00022801"/>
    </source>
</evidence>
<proteinExistence type="inferred from homology"/>
<dbReference type="GO" id="GO:0016052">
    <property type="term" value="P:carbohydrate catabolic process"/>
    <property type="evidence" value="ECO:0007669"/>
    <property type="project" value="TreeGrafter"/>
</dbReference>
<evidence type="ECO:0000313" key="5">
    <source>
        <dbReference type="EMBL" id="TDW16859.1"/>
    </source>
</evidence>
<accession>A0A4R7ZGQ7</accession>
<gene>
    <name evidence="5" type="ORF">EDD63_11925</name>
</gene>
<sequence length="478" mass="54959">MKLDKNFLWGGSIAAHQLEGAYNEDEKGLSVMDTVTGGTYETPRTITTEIQPDVFYPSHEGIDFYHRYKEDIALFAGMGFKALRISIDWTRIYPNGDDEKPNEKGIAFYHSLLDELIKHDIEPIVTLFHFELPVGILKKYNSWLNRETIDLYLRFVETVVSEYKGKVKRWVTFNEMNHLDPTTDVSALFTYMLAGVEYSKIKNKEQDLAVIGYNMTLASVKAVKLIHDLDIESQVGCVFGLTPSYPKSCKPEDVMLSFKDTIRDFYQIDAMTYGKFPKYKLHEYERMGVHLEVSKEDEQAFKEGIIDFIGLNYYMSQVSCATVADDEQASLFGGIVNPYLEKSDWGWTVDPKGLRYLLNFMYRKYQKPIIICENGLGAVDEVGEDGIVHDDYRIDYLNKHLTQLKKAVVEDGVECFGYLMWGPIDLVSATTGEMKKRYGFIYVDKHDDGTGDLSRTPKDSYYWYKKTIAENGENLNEE</sequence>
<dbReference type="Pfam" id="PF00232">
    <property type="entry name" value="Glyco_hydro_1"/>
    <property type="match status" value="1"/>
</dbReference>
<organism evidence="5 6">
    <name type="scientific">Breznakia blatticola</name>
    <dbReference type="NCBI Taxonomy" id="1754012"/>
    <lineage>
        <taxon>Bacteria</taxon>
        <taxon>Bacillati</taxon>
        <taxon>Bacillota</taxon>
        <taxon>Erysipelotrichia</taxon>
        <taxon>Erysipelotrichales</taxon>
        <taxon>Erysipelotrichaceae</taxon>
        <taxon>Breznakia</taxon>
    </lineage>
</organism>
<name>A0A4R7ZGQ7_9FIRM</name>
<protein>
    <submittedName>
        <fullName evidence="5">6-phospho-beta-glucosidase</fullName>
    </submittedName>
</protein>
<dbReference type="PROSITE" id="PS00653">
    <property type="entry name" value="GLYCOSYL_HYDROL_F1_2"/>
    <property type="match status" value="1"/>
</dbReference>
<dbReference type="Proteomes" id="UP000294743">
    <property type="component" value="Unassembled WGS sequence"/>
</dbReference>
<comment type="caution">
    <text evidence="5">The sequence shown here is derived from an EMBL/GenBank/DDBJ whole genome shotgun (WGS) entry which is preliminary data.</text>
</comment>
<dbReference type="AlphaFoldDB" id="A0A4R7ZGQ7"/>
<dbReference type="InterPro" id="IPR033132">
    <property type="entry name" value="GH_1_N_CS"/>
</dbReference>
<dbReference type="InterPro" id="IPR017853">
    <property type="entry name" value="GH"/>
</dbReference>
<evidence type="ECO:0000256" key="4">
    <source>
        <dbReference type="RuleBase" id="RU003690"/>
    </source>
</evidence>
<dbReference type="PRINTS" id="PR00131">
    <property type="entry name" value="GLHYDRLASE1"/>
</dbReference>
<dbReference type="RefSeq" id="WP_134169652.1">
    <property type="nucleotide sequence ID" value="NZ_SODD01000019.1"/>
</dbReference>
<dbReference type="SUPFAM" id="SSF51445">
    <property type="entry name" value="(Trans)glycosidases"/>
    <property type="match status" value="1"/>
</dbReference>
<keyword evidence="2" id="KW-0378">Hydrolase</keyword>
<evidence type="ECO:0000256" key="3">
    <source>
        <dbReference type="ARBA" id="ARBA00023295"/>
    </source>
</evidence>
<dbReference type="InterPro" id="IPR001360">
    <property type="entry name" value="Glyco_hydro_1"/>
</dbReference>